<evidence type="ECO:0000313" key="1">
    <source>
        <dbReference type="EMBL" id="DAE01069.1"/>
    </source>
</evidence>
<accession>A0A8S5P358</accession>
<keyword evidence="1" id="KW-0675">Receptor</keyword>
<protein>
    <submittedName>
        <fullName evidence="1">Receptor Binding Protein</fullName>
    </submittedName>
</protein>
<organism evidence="1">
    <name type="scientific">Siphoviridae sp. ctSx228</name>
    <dbReference type="NCBI Taxonomy" id="2825514"/>
    <lineage>
        <taxon>Viruses</taxon>
        <taxon>Duplodnaviria</taxon>
        <taxon>Heunggongvirae</taxon>
        <taxon>Uroviricota</taxon>
        <taxon>Caudoviricetes</taxon>
    </lineage>
</organism>
<reference evidence="1" key="1">
    <citation type="journal article" date="2021" name="Proc. Natl. Acad. Sci. U.S.A.">
        <title>A Catalog of Tens of Thousands of Viruses from Human Metagenomes Reveals Hidden Associations with Chronic Diseases.</title>
        <authorList>
            <person name="Tisza M.J."/>
            <person name="Buck C.B."/>
        </authorList>
    </citation>
    <scope>NUCLEOTIDE SEQUENCE</scope>
    <source>
        <strain evidence="1">CtSx228</strain>
    </source>
</reference>
<dbReference type="EMBL" id="BK015318">
    <property type="protein sequence ID" value="DAE01069.1"/>
    <property type="molecule type" value="Genomic_DNA"/>
</dbReference>
<sequence length="331" mass="34807">MICFPLDNTEYEAKDMGAYLGTRTRGVFSAEGNFAVTPAENGLAVKVSPGLAWLKRDLYWGVAVLLESEIMLPLEIADGELERIDVIVCRLDKVANKSEVVVKKGEFSGSPVFAQPQRDDNYDEIYLASVMIQAGATGITKADISSLLLNEDYCGLMRDGVTGIPTEAIQEQATALFNGLYEQLQGRADELEQVIEGIVQGSEVMLRAVYDKDADGVVDEAAAVQVYTPPAASEAGTDEAGAQAASQTFGGPVRLSVDEATGAVTLHAVKQGYSEEGAPVGEESIEEVPAANAAKLGGKEESALSVGNSAKLGGKTLTVSVSGTTGTITFK</sequence>
<name>A0A8S5P358_9CAUD</name>
<proteinExistence type="predicted"/>